<sequence length="188" mass="19893">MNVTDAVMDRLGAVVTKVVGAASGRGHPQIVTIGRPRAEVERLWHDPRLLSRVFGEMASVDSAEGARDDSAEGARDDSADGTRYVWRLGPDDGETVTWTTTLAEEPDTLRFTGTGTGDDAAGTYLQVNFRDAPHGLGTEVTLSVRAPLPDILTDTAAFAALYRARALLQTGEIPTLAANPSARATSDG</sequence>
<dbReference type="Proteomes" id="UP001601442">
    <property type="component" value="Unassembled WGS sequence"/>
</dbReference>
<evidence type="ECO:0000313" key="1">
    <source>
        <dbReference type="EMBL" id="MFF0496715.1"/>
    </source>
</evidence>
<reference evidence="1 2" key="1">
    <citation type="submission" date="2024-10" db="EMBL/GenBank/DDBJ databases">
        <title>The Natural Products Discovery Center: Release of the First 8490 Sequenced Strains for Exploring Actinobacteria Biosynthetic Diversity.</title>
        <authorList>
            <person name="Kalkreuter E."/>
            <person name="Kautsar S.A."/>
            <person name="Yang D."/>
            <person name="Bader C.D."/>
            <person name="Teijaro C.N."/>
            <person name="Fluegel L."/>
            <person name="Davis C.M."/>
            <person name="Simpson J.R."/>
            <person name="Lauterbach L."/>
            <person name="Steele A.D."/>
            <person name="Gui C."/>
            <person name="Meng S."/>
            <person name="Li G."/>
            <person name="Viehrig K."/>
            <person name="Ye F."/>
            <person name="Su P."/>
            <person name="Kiefer A.F."/>
            <person name="Nichols A."/>
            <person name="Cepeda A.J."/>
            <person name="Yan W."/>
            <person name="Fan B."/>
            <person name="Jiang Y."/>
            <person name="Adhikari A."/>
            <person name="Zheng C.-J."/>
            <person name="Schuster L."/>
            <person name="Cowan T.M."/>
            <person name="Smanski M.J."/>
            <person name="Chevrette M.G."/>
            <person name="De Carvalho L.P.S."/>
            <person name="Shen B."/>
        </authorList>
    </citation>
    <scope>NUCLEOTIDE SEQUENCE [LARGE SCALE GENOMIC DNA]</scope>
    <source>
        <strain evidence="1 2">NPDC004119</strain>
    </source>
</reference>
<keyword evidence="2" id="KW-1185">Reference proteome</keyword>
<dbReference type="InterPro" id="IPR023393">
    <property type="entry name" value="START-like_dom_sf"/>
</dbReference>
<accession>A0ABW6P041</accession>
<dbReference type="Gene3D" id="3.30.530.20">
    <property type="match status" value="1"/>
</dbReference>
<organism evidence="1 2">
    <name type="scientific">Nocardia aobensis</name>
    <dbReference type="NCBI Taxonomy" id="257277"/>
    <lineage>
        <taxon>Bacteria</taxon>
        <taxon>Bacillati</taxon>
        <taxon>Actinomycetota</taxon>
        <taxon>Actinomycetes</taxon>
        <taxon>Mycobacteriales</taxon>
        <taxon>Nocardiaceae</taxon>
        <taxon>Nocardia</taxon>
    </lineage>
</organism>
<comment type="caution">
    <text evidence="1">The sequence shown here is derived from an EMBL/GenBank/DDBJ whole genome shotgun (WGS) entry which is preliminary data.</text>
</comment>
<dbReference type="RefSeq" id="WP_387392445.1">
    <property type="nucleotide sequence ID" value="NZ_JBIAMT010000002.1"/>
</dbReference>
<proteinExistence type="predicted"/>
<gene>
    <name evidence="1" type="ORF">ACFYU5_09950</name>
</gene>
<dbReference type="EMBL" id="JBIAMT010000002">
    <property type="protein sequence ID" value="MFF0496715.1"/>
    <property type="molecule type" value="Genomic_DNA"/>
</dbReference>
<dbReference type="SUPFAM" id="SSF55961">
    <property type="entry name" value="Bet v1-like"/>
    <property type="match status" value="1"/>
</dbReference>
<name>A0ABW6P041_9NOCA</name>
<protein>
    <recommendedName>
        <fullName evidence="3">Cyclase</fullName>
    </recommendedName>
</protein>
<evidence type="ECO:0000313" key="2">
    <source>
        <dbReference type="Proteomes" id="UP001601442"/>
    </source>
</evidence>
<evidence type="ECO:0008006" key="3">
    <source>
        <dbReference type="Google" id="ProtNLM"/>
    </source>
</evidence>